<dbReference type="Proteomes" id="UP000632886">
    <property type="component" value="Unassembled WGS sequence"/>
</dbReference>
<evidence type="ECO:0000256" key="2">
    <source>
        <dbReference type="ARBA" id="ARBA00022695"/>
    </source>
</evidence>
<dbReference type="GO" id="GO:0003964">
    <property type="term" value="F:RNA-directed DNA polymerase activity"/>
    <property type="evidence" value="ECO:0007669"/>
    <property type="project" value="UniProtKB-KW"/>
</dbReference>
<keyword evidence="6" id="KW-0695">RNA-directed DNA polymerase</keyword>
<proteinExistence type="predicted"/>
<evidence type="ECO:0000256" key="3">
    <source>
        <dbReference type="ARBA" id="ARBA00022722"/>
    </source>
</evidence>
<keyword evidence="9" id="KW-1185">Reference proteome</keyword>
<evidence type="ECO:0000256" key="4">
    <source>
        <dbReference type="ARBA" id="ARBA00022759"/>
    </source>
</evidence>
<evidence type="ECO:0000256" key="6">
    <source>
        <dbReference type="ARBA" id="ARBA00022918"/>
    </source>
</evidence>
<dbReference type="SUPFAM" id="SSF53098">
    <property type="entry name" value="Ribonuclease H-like"/>
    <property type="match status" value="1"/>
</dbReference>
<sequence length="109" mass="12438">TQEWIEKPWYSEKPLEDAVTVFTDAGKKSMRAAATWKEAEIWRYHRIDAVKGDSLQMLELRAIVSVLGEIQGRVNVVSDSLYAVGVVQRIEQAHIKEVSNKEVLGQLLW</sequence>
<protein>
    <submittedName>
        <fullName evidence="8">PO113 protein</fullName>
    </submittedName>
</protein>
<keyword evidence="3" id="KW-0540">Nuclease</keyword>
<dbReference type="GO" id="GO:0004523">
    <property type="term" value="F:RNA-DNA hybrid ribonuclease activity"/>
    <property type="evidence" value="ECO:0007669"/>
    <property type="project" value="InterPro"/>
</dbReference>
<dbReference type="InterPro" id="IPR036397">
    <property type="entry name" value="RNaseH_sf"/>
</dbReference>
<feature type="non-terminal residue" evidence="8">
    <location>
        <position position="109"/>
    </location>
</feature>
<dbReference type="PANTHER" id="PTHR41694">
    <property type="entry name" value="ENDOGENOUS RETROVIRUS GROUP K MEMBER POL PROTEIN"/>
    <property type="match status" value="1"/>
</dbReference>
<dbReference type="Gene3D" id="3.30.420.10">
    <property type="entry name" value="Ribonuclease H-like superfamily/Ribonuclease H"/>
    <property type="match status" value="1"/>
</dbReference>
<keyword evidence="1" id="KW-0808">Transferase</keyword>
<comment type="caution">
    <text evidence="8">The sequence shown here is derived from an EMBL/GenBank/DDBJ whole genome shotgun (WGS) entry which is preliminary data.</text>
</comment>
<gene>
    <name evidence="8" type="primary">Hervk_0</name>
    <name evidence="8" type="ORF">CENBEN_R14879</name>
</gene>
<evidence type="ECO:0000256" key="5">
    <source>
        <dbReference type="ARBA" id="ARBA00022801"/>
    </source>
</evidence>
<dbReference type="AlphaFoldDB" id="A0A852LV61"/>
<evidence type="ECO:0000313" key="9">
    <source>
        <dbReference type="Proteomes" id="UP000632886"/>
    </source>
</evidence>
<evidence type="ECO:0000259" key="7">
    <source>
        <dbReference type="PROSITE" id="PS50879"/>
    </source>
</evidence>
<reference evidence="8 9" key="1">
    <citation type="submission" date="2020-02" db="EMBL/GenBank/DDBJ databases">
        <title>Bird 10,000 Genomes (B10K) Project - Family phase.</title>
        <authorList>
            <person name="Zhang G."/>
        </authorList>
    </citation>
    <scope>NUCLEOTIDE SEQUENCE [LARGE SCALE GENOMIC DNA]</scope>
    <source>
        <strain evidence="8">B10K-DU-017-21</strain>
    </source>
</reference>
<dbReference type="InterPro" id="IPR002156">
    <property type="entry name" value="RNaseH_domain"/>
</dbReference>
<feature type="non-terminal residue" evidence="8">
    <location>
        <position position="1"/>
    </location>
</feature>
<evidence type="ECO:0000313" key="8">
    <source>
        <dbReference type="EMBL" id="NXX93836.1"/>
    </source>
</evidence>
<name>A0A852LV61_9AVES</name>
<dbReference type="InterPro" id="IPR012337">
    <property type="entry name" value="RNaseH-like_sf"/>
</dbReference>
<dbReference type="GO" id="GO:0035613">
    <property type="term" value="F:RNA stem-loop binding"/>
    <property type="evidence" value="ECO:0007669"/>
    <property type="project" value="TreeGrafter"/>
</dbReference>
<dbReference type="PROSITE" id="PS50879">
    <property type="entry name" value="RNASE_H_1"/>
    <property type="match status" value="1"/>
</dbReference>
<dbReference type="EMBL" id="WBNK01000505">
    <property type="protein sequence ID" value="NXX93836.1"/>
    <property type="molecule type" value="Genomic_DNA"/>
</dbReference>
<keyword evidence="4" id="KW-0255">Endonuclease</keyword>
<feature type="domain" description="RNase H type-1" evidence="7">
    <location>
        <begin position="15"/>
        <end position="109"/>
    </location>
</feature>
<dbReference type="Pfam" id="PF00075">
    <property type="entry name" value="RNase_H"/>
    <property type="match status" value="1"/>
</dbReference>
<organism evidence="8 9">
    <name type="scientific">Centropus bengalensis</name>
    <name type="common">lesser coucal</name>
    <dbReference type="NCBI Taxonomy" id="1463675"/>
    <lineage>
        <taxon>Eukaryota</taxon>
        <taxon>Metazoa</taxon>
        <taxon>Chordata</taxon>
        <taxon>Craniata</taxon>
        <taxon>Vertebrata</taxon>
        <taxon>Euteleostomi</taxon>
        <taxon>Archelosauria</taxon>
        <taxon>Archosauria</taxon>
        <taxon>Dinosauria</taxon>
        <taxon>Saurischia</taxon>
        <taxon>Theropoda</taxon>
        <taxon>Coelurosauria</taxon>
        <taxon>Aves</taxon>
        <taxon>Neognathae</taxon>
        <taxon>Neoaves</taxon>
        <taxon>Otidimorphae</taxon>
        <taxon>Cuculiformes</taxon>
        <taxon>Centropidae</taxon>
        <taxon>Centropus</taxon>
    </lineage>
</organism>
<dbReference type="PANTHER" id="PTHR41694:SF3">
    <property type="entry name" value="RNA-DIRECTED DNA POLYMERASE-RELATED"/>
    <property type="match status" value="1"/>
</dbReference>
<accession>A0A852LV61</accession>
<evidence type="ECO:0000256" key="1">
    <source>
        <dbReference type="ARBA" id="ARBA00022679"/>
    </source>
</evidence>
<keyword evidence="5" id="KW-0378">Hydrolase</keyword>
<keyword evidence="2" id="KW-0548">Nucleotidyltransferase</keyword>